<dbReference type="OrthoDB" id="5977287at2759"/>
<accession>A0A9X0CG03</accession>
<evidence type="ECO:0000313" key="2">
    <source>
        <dbReference type="Proteomes" id="UP001163046"/>
    </source>
</evidence>
<organism evidence="1 2">
    <name type="scientific">Desmophyllum pertusum</name>
    <dbReference type="NCBI Taxonomy" id="174260"/>
    <lineage>
        <taxon>Eukaryota</taxon>
        <taxon>Metazoa</taxon>
        <taxon>Cnidaria</taxon>
        <taxon>Anthozoa</taxon>
        <taxon>Hexacorallia</taxon>
        <taxon>Scleractinia</taxon>
        <taxon>Caryophylliina</taxon>
        <taxon>Caryophylliidae</taxon>
        <taxon>Desmophyllum</taxon>
    </lineage>
</organism>
<name>A0A9X0CG03_9CNID</name>
<evidence type="ECO:0000313" key="1">
    <source>
        <dbReference type="EMBL" id="KAJ7339577.1"/>
    </source>
</evidence>
<sequence length="379" mass="43607">MKTKFDSLGTTTLEDDPDEIISIKRQIQASEETMKQIWIQLVEGLQGNDLLTLVAQYAQQARERDQYVGGLIKLYEQEIKKWNDKTVDVLSDQQKELLEEEIRHLNSHRDGSFRSGDIASRHDLITGDLINGFVSNIQDHCPLITSILESLVGSAKPERNRLKTNEYKFKCASHALAALLNIRSSKTSSDFPLLFGLLCISYGGGKQFINMLNAVGLSPHWDTIMKFLDERLNNFSEIIDNTFPVQQPVILLMDNINMYRGKHRHDRLYKSLGPKMWNFTGRGALVPNLVGIEDLFITKETCIQPQRPVQELLAKDVLIDSHPDHTKIWNEARDSYYLQLLETGLNHIPLSDKDFQTMTEEEFVEWLSKQEFEELKKKK</sequence>
<gene>
    <name evidence="1" type="ORF">OS493_005980</name>
</gene>
<protein>
    <submittedName>
        <fullName evidence="1">Uncharacterized protein</fullName>
    </submittedName>
</protein>
<proteinExistence type="predicted"/>
<dbReference type="EMBL" id="MU827779">
    <property type="protein sequence ID" value="KAJ7339577.1"/>
    <property type="molecule type" value="Genomic_DNA"/>
</dbReference>
<comment type="caution">
    <text evidence="1">The sequence shown here is derived from an EMBL/GenBank/DDBJ whole genome shotgun (WGS) entry which is preliminary data.</text>
</comment>
<keyword evidence="2" id="KW-1185">Reference proteome</keyword>
<reference evidence="1" key="1">
    <citation type="submission" date="2023-01" db="EMBL/GenBank/DDBJ databases">
        <title>Genome assembly of the deep-sea coral Lophelia pertusa.</title>
        <authorList>
            <person name="Herrera S."/>
            <person name="Cordes E."/>
        </authorList>
    </citation>
    <scope>NUCLEOTIDE SEQUENCE</scope>
    <source>
        <strain evidence="1">USNM1676648</strain>
        <tissue evidence="1">Polyp</tissue>
    </source>
</reference>
<dbReference type="Proteomes" id="UP001163046">
    <property type="component" value="Unassembled WGS sequence"/>
</dbReference>
<dbReference type="AlphaFoldDB" id="A0A9X0CG03"/>